<dbReference type="EnsemblMetazoa" id="ACHR005175-RA">
    <property type="protein sequence ID" value="ACHR005175-PA"/>
    <property type="gene ID" value="ACHR005175"/>
</dbReference>
<sequence length="260" mass="29331">ATHSLHSVGKNRIESISFLDVASFSESKFVASLRSLHVSVGFMADINCEGLEDVLKVLSIGSWNTPTGLTIWDKRSFYERRQNLHGMQLSGIAKASEDEHLQKLVQTQLTKRDNLYYDMAAGIDLIQSGRNAFLCDMYRAYEMIQTHFTDEQRCALQEISLTNKRSLHLALSKDSPLRELLRVTVHKIAGNGMVEYERKLCYADKPRCDEKEVKMPEVNLDQVSSVMFMLLCAVVGSIAVLVLELTVSKVWPEATVSRGR</sequence>
<evidence type="ECO:0008006" key="4">
    <source>
        <dbReference type="Google" id="ProtNLM"/>
    </source>
</evidence>
<reference evidence="3" key="1">
    <citation type="submission" date="2013-03" db="EMBL/GenBank/DDBJ databases">
        <title>The Genome Sequence of Anopheles christyi ACHKN1017.</title>
        <authorList>
            <consortium name="The Broad Institute Genomics Platform"/>
            <person name="Neafsey D.E."/>
            <person name="Besansky N."/>
            <person name="Walker B."/>
            <person name="Young S.K."/>
            <person name="Zeng Q."/>
            <person name="Gargeya S."/>
            <person name="Fitzgerald M."/>
            <person name="Haas B."/>
            <person name="Abouelleil A."/>
            <person name="Allen A.W."/>
            <person name="Alvarado L."/>
            <person name="Arachchi H.M."/>
            <person name="Berlin A.M."/>
            <person name="Chapman S.B."/>
            <person name="Gainer-Dewar J."/>
            <person name="Goldberg J."/>
            <person name="Griggs A."/>
            <person name="Gujja S."/>
            <person name="Hansen M."/>
            <person name="Howarth C."/>
            <person name="Imamovic A."/>
            <person name="Ireland A."/>
            <person name="Larimer J."/>
            <person name="McCowan C."/>
            <person name="Murphy C."/>
            <person name="Pearson M."/>
            <person name="Poon T.W."/>
            <person name="Priest M."/>
            <person name="Roberts A."/>
            <person name="Saif S."/>
            <person name="Shea T."/>
            <person name="Sisk P."/>
            <person name="Sykes S."/>
            <person name="Wortman J."/>
            <person name="Nusbaum C."/>
            <person name="Birren B."/>
        </authorList>
    </citation>
    <scope>NUCLEOTIDE SEQUENCE [LARGE SCALE GENOMIC DNA]</scope>
    <source>
        <strain evidence="3">ACHKN1017</strain>
    </source>
</reference>
<dbReference type="VEuPathDB" id="VectorBase:ACHR005175"/>
<feature type="transmembrane region" description="Helical" evidence="1">
    <location>
        <begin position="223"/>
        <end position="243"/>
    </location>
</feature>
<keyword evidence="3" id="KW-1185">Reference proteome</keyword>
<proteinExistence type="predicted"/>
<reference evidence="2" key="2">
    <citation type="submission" date="2020-05" db="UniProtKB">
        <authorList>
            <consortium name="EnsemblMetazoa"/>
        </authorList>
    </citation>
    <scope>IDENTIFICATION</scope>
    <source>
        <strain evidence="2">ACHKN1017</strain>
    </source>
</reference>
<evidence type="ECO:0000313" key="3">
    <source>
        <dbReference type="Proteomes" id="UP000075881"/>
    </source>
</evidence>
<name>A0A182K341_9DIPT</name>
<dbReference type="Gene3D" id="3.40.190.10">
    <property type="entry name" value="Periplasmic binding protein-like II"/>
    <property type="match status" value="2"/>
</dbReference>
<dbReference type="AlphaFoldDB" id="A0A182K341"/>
<evidence type="ECO:0000256" key="1">
    <source>
        <dbReference type="SAM" id="Phobius"/>
    </source>
</evidence>
<keyword evidence="1" id="KW-1133">Transmembrane helix</keyword>
<dbReference type="Proteomes" id="UP000075881">
    <property type="component" value="Unassembled WGS sequence"/>
</dbReference>
<dbReference type="STRING" id="43041.A0A182K341"/>
<dbReference type="SUPFAM" id="SSF53850">
    <property type="entry name" value="Periplasmic binding protein-like II"/>
    <property type="match status" value="1"/>
</dbReference>
<accession>A0A182K341</accession>
<organism evidence="2 3">
    <name type="scientific">Anopheles christyi</name>
    <dbReference type="NCBI Taxonomy" id="43041"/>
    <lineage>
        <taxon>Eukaryota</taxon>
        <taxon>Metazoa</taxon>
        <taxon>Ecdysozoa</taxon>
        <taxon>Arthropoda</taxon>
        <taxon>Hexapoda</taxon>
        <taxon>Insecta</taxon>
        <taxon>Pterygota</taxon>
        <taxon>Neoptera</taxon>
        <taxon>Endopterygota</taxon>
        <taxon>Diptera</taxon>
        <taxon>Nematocera</taxon>
        <taxon>Culicoidea</taxon>
        <taxon>Culicidae</taxon>
        <taxon>Anophelinae</taxon>
        <taxon>Anopheles</taxon>
    </lineage>
</organism>
<protein>
    <recommendedName>
        <fullName evidence="4">Ionotropic glutamate receptor C-terminal domain-containing protein</fullName>
    </recommendedName>
</protein>
<keyword evidence="1" id="KW-0472">Membrane</keyword>
<keyword evidence="1" id="KW-0812">Transmembrane</keyword>
<evidence type="ECO:0000313" key="2">
    <source>
        <dbReference type="EnsemblMetazoa" id="ACHR005175-PA"/>
    </source>
</evidence>